<dbReference type="SUPFAM" id="SSF53474">
    <property type="entry name" value="alpha/beta-Hydrolases"/>
    <property type="match status" value="1"/>
</dbReference>
<dbReference type="AlphaFoldDB" id="A0ABD1ICE1"/>
<reference evidence="1 2" key="1">
    <citation type="submission" date="2024-06" db="EMBL/GenBank/DDBJ databases">
        <title>A chromosome level genome sequence of Diviner's sage (Salvia divinorum).</title>
        <authorList>
            <person name="Ford S.A."/>
            <person name="Ro D.-K."/>
            <person name="Ness R.W."/>
            <person name="Phillips M.A."/>
        </authorList>
    </citation>
    <scope>NUCLEOTIDE SEQUENCE [LARGE SCALE GENOMIC DNA]</scope>
    <source>
        <strain evidence="1">SAF-2024a</strain>
        <tissue evidence="1">Leaf</tissue>
    </source>
</reference>
<dbReference type="Proteomes" id="UP001567538">
    <property type="component" value="Unassembled WGS sequence"/>
</dbReference>
<evidence type="ECO:0000313" key="1">
    <source>
        <dbReference type="EMBL" id="KAL1565514.1"/>
    </source>
</evidence>
<proteinExistence type="predicted"/>
<accession>A0ABD1ICE1</accession>
<dbReference type="InterPro" id="IPR024499">
    <property type="entry name" value="Mbeg1-like"/>
</dbReference>
<dbReference type="Pfam" id="PF11187">
    <property type="entry name" value="Mbeg1-like"/>
    <property type="match status" value="1"/>
</dbReference>
<sequence>MVYENQKFSLNGPLYLTTIDWGNDNHKRAVVASLVQGVYTLEHDRRHDRQGDNALAPPWWQFFNFRLVRTLIDSKDASIFGAVFEFIKYPHGQTAGMPQYVIAFRGTLLKPETWEEDVKLNFKLFLNGLEESNRFQKGLEAASQTTDYKSVWLAGHSQGSSLALAVGREMVKRFRACLETYLFNPPFISLPIDQIKSEKVKLGHRITSSLLTAGLTATAVAVAADAVRADPFAPLSAWVPHLFINRADPLCSKYAGHFEHREYMEAIGAGEIAESSIGSILSSREALHLLPCAHLTFNVTAAPRFEDAHGIRREWLTFKEAHGIDQWWRRGLEVECKHYQHT</sequence>
<protein>
    <submittedName>
        <fullName evidence="1">GDSL esterase/lipase-like protein</fullName>
    </submittedName>
</protein>
<comment type="caution">
    <text evidence="1">The sequence shown here is derived from an EMBL/GenBank/DDBJ whole genome shotgun (WGS) entry which is preliminary data.</text>
</comment>
<keyword evidence="2" id="KW-1185">Reference proteome</keyword>
<organism evidence="1 2">
    <name type="scientific">Salvia divinorum</name>
    <name type="common">Maria pastora</name>
    <name type="synonym">Diviner's sage</name>
    <dbReference type="NCBI Taxonomy" id="28513"/>
    <lineage>
        <taxon>Eukaryota</taxon>
        <taxon>Viridiplantae</taxon>
        <taxon>Streptophyta</taxon>
        <taxon>Embryophyta</taxon>
        <taxon>Tracheophyta</taxon>
        <taxon>Spermatophyta</taxon>
        <taxon>Magnoliopsida</taxon>
        <taxon>eudicotyledons</taxon>
        <taxon>Gunneridae</taxon>
        <taxon>Pentapetalae</taxon>
        <taxon>asterids</taxon>
        <taxon>lamiids</taxon>
        <taxon>Lamiales</taxon>
        <taxon>Lamiaceae</taxon>
        <taxon>Nepetoideae</taxon>
        <taxon>Mentheae</taxon>
        <taxon>Salviinae</taxon>
        <taxon>Salvia</taxon>
        <taxon>Salvia subgen. Calosphace</taxon>
    </lineage>
</organism>
<dbReference type="PANTHER" id="PTHR31479:SF4">
    <property type="entry name" value="FUNGAL LIPASE-LIKE DOMAIN-CONTAINING PROTEIN"/>
    <property type="match status" value="1"/>
</dbReference>
<gene>
    <name evidence="1" type="ORF">AAHA92_07721</name>
</gene>
<evidence type="ECO:0000313" key="2">
    <source>
        <dbReference type="Proteomes" id="UP001567538"/>
    </source>
</evidence>
<dbReference type="EMBL" id="JBEAFC010000003">
    <property type="protein sequence ID" value="KAL1565514.1"/>
    <property type="molecule type" value="Genomic_DNA"/>
</dbReference>
<dbReference type="PANTHER" id="PTHR31479">
    <property type="entry name" value="ALPHA/BETA-HYDROLASES SUPERFAMILY PROTEIN"/>
    <property type="match status" value="1"/>
</dbReference>
<dbReference type="InterPro" id="IPR029058">
    <property type="entry name" value="AB_hydrolase_fold"/>
</dbReference>
<name>A0ABD1ICE1_SALDI</name>
<dbReference type="Gene3D" id="3.40.50.1820">
    <property type="entry name" value="alpha/beta hydrolase"/>
    <property type="match status" value="1"/>
</dbReference>